<feature type="domain" description="ACT" evidence="2">
    <location>
        <begin position="148"/>
        <end position="224"/>
    </location>
</feature>
<dbReference type="PROSITE" id="PS51671">
    <property type="entry name" value="ACT"/>
    <property type="match status" value="1"/>
</dbReference>
<dbReference type="PANTHER" id="PTHR43331:SF1">
    <property type="entry name" value="HOMOSERINE DEHYDROGENASE"/>
    <property type="match status" value="1"/>
</dbReference>
<evidence type="ECO:0000256" key="1">
    <source>
        <dbReference type="ARBA" id="ARBA00023002"/>
    </source>
</evidence>
<dbReference type="InterPro" id="IPR001342">
    <property type="entry name" value="HDH_cat"/>
</dbReference>
<organism evidence="3">
    <name type="scientific">marine metagenome</name>
    <dbReference type="NCBI Taxonomy" id="408172"/>
    <lineage>
        <taxon>unclassified sequences</taxon>
        <taxon>metagenomes</taxon>
        <taxon>ecological metagenomes</taxon>
    </lineage>
</organism>
<gene>
    <name evidence="3" type="ORF">METZ01_LOCUS408214</name>
</gene>
<dbReference type="SUPFAM" id="SSF55021">
    <property type="entry name" value="ACT-like"/>
    <property type="match status" value="1"/>
</dbReference>
<feature type="non-terminal residue" evidence="3">
    <location>
        <position position="1"/>
    </location>
</feature>
<proteinExistence type="predicted"/>
<sequence>NKLAIIATLAFRNYVDPANVYFEGIQKLRPRDFLYAKELGYGIKLLAIAEAREDGILVRVHPALIPVSHLLAKVSGIYNAVQLYGDYSGNIVFHGQGAGRWPTTSAILGELLDVGKNIFTDHYSHSIIPGIEGNMALRTILDLEASYYIRMTVSDEAGVFGKIAEILGSVGISIASVIQKDADEEKGTAEVVITTHISRECQIQKSLAILSDLSVVSTINNVIRIDELST</sequence>
<dbReference type="Pfam" id="PF00742">
    <property type="entry name" value="Homoserine_dh"/>
    <property type="match status" value="1"/>
</dbReference>
<dbReference type="Pfam" id="PF01842">
    <property type="entry name" value="ACT"/>
    <property type="match status" value="1"/>
</dbReference>
<dbReference type="GO" id="GO:0009088">
    <property type="term" value="P:threonine biosynthetic process"/>
    <property type="evidence" value="ECO:0007669"/>
    <property type="project" value="TreeGrafter"/>
</dbReference>
<evidence type="ECO:0000259" key="2">
    <source>
        <dbReference type="PROSITE" id="PS51671"/>
    </source>
</evidence>
<accession>A0A382WA54</accession>
<reference evidence="3" key="1">
    <citation type="submission" date="2018-05" db="EMBL/GenBank/DDBJ databases">
        <authorList>
            <person name="Lanie J.A."/>
            <person name="Ng W.-L."/>
            <person name="Kazmierczak K.M."/>
            <person name="Andrzejewski T.M."/>
            <person name="Davidsen T.M."/>
            <person name="Wayne K.J."/>
            <person name="Tettelin H."/>
            <person name="Glass J.I."/>
            <person name="Rusch D."/>
            <person name="Podicherti R."/>
            <person name="Tsui H.-C.T."/>
            <person name="Winkler M.E."/>
        </authorList>
    </citation>
    <scope>NUCLEOTIDE SEQUENCE</scope>
</reference>
<dbReference type="Gene3D" id="3.30.70.260">
    <property type="match status" value="1"/>
</dbReference>
<keyword evidence="1" id="KW-0560">Oxidoreductase</keyword>
<dbReference type="InterPro" id="IPR045865">
    <property type="entry name" value="ACT-like_dom_sf"/>
</dbReference>
<dbReference type="Gene3D" id="3.30.360.10">
    <property type="entry name" value="Dihydrodipicolinate Reductase, domain 2"/>
    <property type="match status" value="1"/>
</dbReference>
<name>A0A382WA54_9ZZZZ</name>
<dbReference type="Gene3D" id="3.40.50.720">
    <property type="entry name" value="NAD(P)-binding Rossmann-like Domain"/>
    <property type="match status" value="1"/>
</dbReference>
<dbReference type="PANTHER" id="PTHR43331">
    <property type="entry name" value="HOMOSERINE DEHYDROGENASE"/>
    <property type="match status" value="1"/>
</dbReference>
<dbReference type="SUPFAM" id="SSF55347">
    <property type="entry name" value="Glyceraldehyde-3-phosphate dehydrogenase-like, C-terminal domain"/>
    <property type="match status" value="1"/>
</dbReference>
<dbReference type="InterPro" id="IPR002912">
    <property type="entry name" value="ACT_dom"/>
</dbReference>
<dbReference type="CDD" id="cd04881">
    <property type="entry name" value="ACT_HSDH-Hom"/>
    <property type="match status" value="1"/>
</dbReference>
<protein>
    <recommendedName>
        <fullName evidence="2">ACT domain-containing protein</fullName>
    </recommendedName>
</protein>
<dbReference type="AlphaFoldDB" id="A0A382WA54"/>
<dbReference type="GO" id="GO:0004412">
    <property type="term" value="F:homoserine dehydrogenase activity"/>
    <property type="evidence" value="ECO:0007669"/>
    <property type="project" value="TreeGrafter"/>
</dbReference>
<dbReference type="EMBL" id="UINC01158040">
    <property type="protein sequence ID" value="SVD55360.1"/>
    <property type="molecule type" value="Genomic_DNA"/>
</dbReference>
<evidence type="ECO:0000313" key="3">
    <source>
        <dbReference type="EMBL" id="SVD55360.1"/>
    </source>
</evidence>